<dbReference type="InterPro" id="IPR035681">
    <property type="entry name" value="ComA-like_MBL"/>
</dbReference>
<dbReference type="SUPFAM" id="SSF56281">
    <property type="entry name" value="Metallo-hydrolase/oxidoreductase"/>
    <property type="match status" value="1"/>
</dbReference>
<dbReference type="Pfam" id="PF00753">
    <property type="entry name" value="Lactamase_B"/>
    <property type="match status" value="1"/>
</dbReference>
<dbReference type="Gene3D" id="3.60.15.10">
    <property type="entry name" value="Ribonuclease Z/Hydroxyacylglutathione hydrolase-like"/>
    <property type="match status" value="1"/>
</dbReference>
<comment type="caution">
    <text evidence="2">The sequence shown here is derived from an EMBL/GenBank/DDBJ whole genome shotgun (WGS) entry which is preliminary data.</text>
</comment>
<proteinExistence type="predicted"/>
<dbReference type="CDD" id="cd07731">
    <property type="entry name" value="ComA-like_MBL-fold"/>
    <property type="match status" value="1"/>
</dbReference>
<dbReference type="SUPFAM" id="SSF74853">
    <property type="entry name" value="Lamin A/C globular tail domain"/>
    <property type="match status" value="1"/>
</dbReference>
<name>A0A830F5T7_9EURY</name>
<evidence type="ECO:0000259" key="1">
    <source>
        <dbReference type="PROSITE" id="PS51841"/>
    </source>
</evidence>
<dbReference type="AlphaFoldDB" id="A0A830F5T7"/>
<dbReference type="PANTHER" id="PTHR30619">
    <property type="entry name" value="DNA INTERNALIZATION/COMPETENCE PROTEIN COMEC/REC2"/>
    <property type="match status" value="1"/>
</dbReference>
<feature type="domain" description="LTD" evidence="1">
    <location>
        <begin position="341"/>
        <end position="428"/>
    </location>
</feature>
<sequence length="428" mass="45107">MVLAVVALVLLAGCAGGGLQENSLTATQQSTTGVQTQTVNGSVDVHFINVGQSVSTLIVGPSGETMLVDTGHYRDDGEYVLEYLKAHNITRIDYLVTSHNDADHIGGNAQVIEYYETQANGIGAVYDPGIAASTQTYQAYLDAVEQYNVTLYETRAGDQIPFKGVNVSVLGPPEPYLEDGARNENSIVLKLGFGQTSFLLTGDAEQAEEEYLVNTYGDRLNVTVLKAGHHGSASSTGTALLDVASPKAVIVSSGWNNQYGHPATETLERLAARDLPTYWTATHGTIVLTSNGTTVTVKTQQAAPTDPMALRDGEPIEPGTLTGVEIRAVLRGSGDWQAPTTTTSTDSTTTVADGGVDPTTLDVVDVQANAPEGQPATAEYVVFKNTGNATLDLGGWTVADSADHTYTIPDGVTLPPNETITLHTSVFS</sequence>
<gene>
    <name evidence="2" type="ORF">GCM10009037_26360</name>
</gene>
<dbReference type="Proteomes" id="UP000628840">
    <property type="component" value="Unassembled WGS sequence"/>
</dbReference>
<dbReference type="InterPro" id="IPR001279">
    <property type="entry name" value="Metallo-B-lactamas"/>
</dbReference>
<keyword evidence="3" id="KW-1185">Reference proteome</keyword>
<dbReference type="PROSITE" id="PS51841">
    <property type="entry name" value="LTD"/>
    <property type="match status" value="1"/>
</dbReference>
<dbReference type="InterPro" id="IPR001322">
    <property type="entry name" value="Lamin_tail_dom"/>
</dbReference>
<evidence type="ECO:0000313" key="3">
    <source>
        <dbReference type="Proteomes" id="UP000628840"/>
    </source>
</evidence>
<dbReference type="PANTHER" id="PTHR30619:SF1">
    <property type="entry name" value="RECOMBINATION PROTEIN 2"/>
    <property type="match status" value="1"/>
</dbReference>
<organism evidence="2 3">
    <name type="scientific">Halarchaeum grantii</name>
    <dbReference type="NCBI Taxonomy" id="1193105"/>
    <lineage>
        <taxon>Archaea</taxon>
        <taxon>Methanobacteriati</taxon>
        <taxon>Methanobacteriota</taxon>
        <taxon>Stenosarchaea group</taxon>
        <taxon>Halobacteria</taxon>
        <taxon>Halobacteriales</taxon>
        <taxon>Halobacteriaceae</taxon>
    </lineage>
</organism>
<accession>A0A830F5T7</accession>
<protein>
    <submittedName>
        <fullName evidence="2">Competence protein</fullName>
    </submittedName>
</protein>
<dbReference type="Gene3D" id="2.60.40.1260">
    <property type="entry name" value="Lamin Tail domain"/>
    <property type="match status" value="1"/>
</dbReference>
<dbReference type="SMART" id="SM00849">
    <property type="entry name" value="Lactamase_B"/>
    <property type="match status" value="1"/>
</dbReference>
<dbReference type="InterPro" id="IPR036415">
    <property type="entry name" value="Lamin_tail_dom_sf"/>
</dbReference>
<dbReference type="InterPro" id="IPR052159">
    <property type="entry name" value="Competence_DNA_uptake"/>
</dbReference>
<evidence type="ECO:0000313" key="2">
    <source>
        <dbReference type="EMBL" id="GGL41457.1"/>
    </source>
</evidence>
<dbReference type="EMBL" id="BMPF01000004">
    <property type="protein sequence ID" value="GGL41457.1"/>
    <property type="molecule type" value="Genomic_DNA"/>
</dbReference>
<dbReference type="InterPro" id="IPR036866">
    <property type="entry name" value="RibonucZ/Hydroxyglut_hydro"/>
</dbReference>
<reference evidence="2 3" key="1">
    <citation type="journal article" date="2019" name="Int. J. Syst. Evol. Microbiol.">
        <title>The Global Catalogue of Microorganisms (GCM) 10K type strain sequencing project: providing services to taxonomists for standard genome sequencing and annotation.</title>
        <authorList>
            <consortium name="The Broad Institute Genomics Platform"/>
            <consortium name="The Broad Institute Genome Sequencing Center for Infectious Disease"/>
            <person name="Wu L."/>
            <person name="Ma J."/>
        </authorList>
    </citation>
    <scope>NUCLEOTIDE SEQUENCE [LARGE SCALE GENOMIC DNA]</scope>
    <source>
        <strain evidence="2 3">JCM 19585</strain>
    </source>
</reference>
<dbReference type="Pfam" id="PF00932">
    <property type="entry name" value="LTD"/>
    <property type="match status" value="1"/>
</dbReference>